<dbReference type="AlphaFoldDB" id="A0A521CXS1"/>
<evidence type="ECO:0000313" key="3">
    <source>
        <dbReference type="EMBL" id="SMO63541.1"/>
    </source>
</evidence>
<dbReference type="EMBL" id="FXTH01000007">
    <property type="protein sequence ID" value="SMO63541.1"/>
    <property type="molecule type" value="Genomic_DNA"/>
</dbReference>
<reference evidence="3 4" key="1">
    <citation type="submission" date="2017-05" db="EMBL/GenBank/DDBJ databases">
        <authorList>
            <person name="Varghese N."/>
            <person name="Submissions S."/>
        </authorList>
    </citation>
    <scope>NUCLEOTIDE SEQUENCE [LARGE SCALE GENOMIC DNA]</scope>
    <source>
        <strain evidence="3 4">DSM 21194</strain>
    </source>
</reference>
<dbReference type="Pfam" id="PF00756">
    <property type="entry name" value="Esterase"/>
    <property type="match status" value="1"/>
</dbReference>
<evidence type="ECO:0000256" key="2">
    <source>
        <dbReference type="SAM" id="SignalP"/>
    </source>
</evidence>
<dbReference type="RefSeq" id="WP_142714411.1">
    <property type="nucleotide sequence ID" value="NZ_FXTH01000007.1"/>
</dbReference>
<keyword evidence="4" id="KW-1185">Reference proteome</keyword>
<organism evidence="3 4">
    <name type="scientific">Fodinibius sediminis</name>
    <dbReference type="NCBI Taxonomy" id="1214077"/>
    <lineage>
        <taxon>Bacteria</taxon>
        <taxon>Pseudomonadati</taxon>
        <taxon>Balneolota</taxon>
        <taxon>Balneolia</taxon>
        <taxon>Balneolales</taxon>
        <taxon>Balneolaceae</taxon>
        <taxon>Fodinibius</taxon>
    </lineage>
</organism>
<dbReference type="ESTHER" id="9bact-a0a521cxs1">
    <property type="family name" value="5_AlphaBeta_hydrolase"/>
</dbReference>
<feature type="signal peptide" evidence="2">
    <location>
        <begin position="1"/>
        <end position="22"/>
    </location>
</feature>
<proteinExistence type="predicted"/>
<dbReference type="OrthoDB" id="9764953at2"/>
<dbReference type="PANTHER" id="PTHR43037:SF1">
    <property type="entry name" value="BLL1128 PROTEIN"/>
    <property type="match status" value="1"/>
</dbReference>
<sequence length="268" mass="30221">MRIKGFPLILLLLAALPLGAMAQITDFKPHTYRDAGGKELKYRMLEPADYDSTGLYPLVLFLHGAGERGSDNFSQLKWGVHHFADPRFREKYPAFVVAPQVPEDSFWSTLSLNRDSSSYIMPMRQHPTEPMRLTIELLEQLQQKYAIDADRLYVTGLSMGGFGTFDLIERFPSKFAAAVPICGGGDAARAFLLKEMPIWVFHGAQDQVVDVEYSRTVVDAIQNAGGHPGFTEYPDAGHVGAWVQAYGNPQLYEWMFGKTLQDQEKRRR</sequence>
<protein>
    <submittedName>
        <fullName evidence="3">Esterase</fullName>
    </submittedName>
</protein>
<dbReference type="Proteomes" id="UP000317593">
    <property type="component" value="Unassembled WGS sequence"/>
</dbReference>
<dbReference type="InterPro" id="IPR000801">
    <property type="entry name" value="Esterase-like"/>
</dbReference>
<feature type="chain" id="PRO_5021903684" evidence="2">
    <location>
        <begin position="23"/>
        <end position="268"/>
    </location>
</feature>
<dbReference type="SUPFAM" id="SSF53474">
    <property type="entry name" value="alpha/beta-Hydrolases"/>
    <property type="match status" value="1"/>
</dbReference>
<keyword evidence="1 2" id="KW-0732">Signal</keyword>
<dbReference type="InterPro" id="IPR050955">
    <property type="entry name" value="Plant_Biomass_Hydrol_Est"/>
</dbReference>
<dbReference type="InterPro" id="IPR029058">
    <property type="entry name" value="AB_hydrolase_fold"/>
</dbReference>
<dbReference type="Gene3D" id="3.40.50.1820">
    <property type="entry name" value="alpha/beta hydrolase"/>
    <property type="match status" value="1"/>
</dbReference>
<gene>
    <name evidence="3" type="ORF">SAMN06265218_107167</name>
</gene>
<evidence type="ECO:0000313" key="4">
    <source>
        <dbReference type="Proteomes" id="UP000317593"/>
    </source>
</evidence>
<dbReference type="PANTHER" id="PTHR43037">
    <property type="entry name" value="UNNAMED PRODUCT-RELATED"/>
    <property type="match status" value="1"/>
</dbReference>
<evidence type="ECO:0000256" key="1">
    <source>
        <dbReference type="ARBA" id="ARBA00022729"/>
    </source>
</evidence>
<accession>A0A521CXS1</accession>
<name>A0A521CXS1_9BACT</name>